<evidence type="ECO:0000313" key="2">
    <source>
        <dbReference type="EMBL" id="KAF6134829.1"/>
    </source>
</evidence>
<proteinExistence type="predicted"/>
<comment type="caution">
    <text evidence="2">The sequence shown here is derived from an EMBL/GenBank/DDBJ whole genome shotgun (WGS) entry which is preliminary data.</text>
</comment>
<protein>
    <submittedName>
        <fullName evidence="2">Uncharacterized protein</fullName>
    </submittedName>
</protein>
<dbReference type="Proteomes" id="UP000541444">
    <property type="component" value="Unassembled WGS sequence"/>
</dbReference>
<name>A0A7J7KWS7_9MAGN</name>
<dbReference type="AlphaFoldDB" id="A0A7J7KWS7"/>
<sequence length="118" mass="12843">MNVSQAKTHIQSGDIQGIIDPLLGNDYNIQSMWKIAEKAMMCVQSHGSMRPSISEVLKEIQDALLIEKEADAAREGNFDDLSRSSLHSSTNMGMGSMDPGATESNILFDDSLSQPSAR</sequence>
<dbReference type="Gene3D" id="1.10.510.10">
    <property type="entry name" value="Transferase(Phosphotransferase) domain 1"/>
    <property type="match status" value="1"/>
</dbReference>
<dbReference type="OrthoDB" id="2013020at2759"/>
<gene>
    <name evidence="2" type="ORF">GIB67_002230</name>
</gene>
<dbReference type="EMBL" id="JACGCM010002827">
    <property type="protein sequence ID" value="KAF6134829.1"/>
    <property type="molecule type" value="Genomic_DNA"/>
</dbReference>
<keyword evidence="3" id="KW-1185">Reference proteome</keyword>
<accession>A0A7J7KWS7</accession>
<feature type="region of interest" description="Disordered" evidence="1">
    <location>
        <begin position="76"/>
        <end position="118"/>
    </location>
</feature>
<feature type="compositionally biased region" description="Polar residues" evidence="1">
    <location>
        <begin position="83"/>
        <end position="93"/>
    </location>
</feature>
<evidence type="ECO:0000313" key="3">
    <source>
        <dbReference type="Proteomes" id="UP000541444"/>
    </source>
</evidence>
<reference evidence="2 3" key="1">
    <citation type="journal article" date="2020" name="IScience">
        <title>Genome Sequencing of the Endangered Kingdonia uniflora (Circaeasteraceae, Ranunculales) Reveals Potential Mechanisms of Evolutionary Specialization.</title>
        <authorList>
            <person name="Sun Y."/>
            <person name="Deng T."/>
            <person name="Zhang A."/>
            <person name="Moore M.J."/>
            <person name="Landis J.B."/>
            <person name="Lin N."/>
            <person name="Zhang H."/>
            <person name="Zhang X."/>
            <person name="Huang J."/>
            <person name="Zhang X."/>
            <person name="Sun H."/>
            <person name="Wang H."/>
        </authorList>
    </citation>
    <scope>NUCLEOTIDE SEQUENCE [LARGE SCALE GENOMIC DNA]</scope>
    <source>
        <strain evidence="2">TB1705</strain>
        <tissue evidence="2">Leaf</tissue>
    </source>
</reference>
<evidence type="ECO:0000256" key="1">
    <source>
        <dbReference type="SAM" id="MobiDB-lite"/>
    </source>
</evidence>
<organism evidence="2 3">
    <name type="scientific">Kingdonia uniflora</name>
    <dbReference type="NCBI Taxonomy" id="39325"/>
    <lineage>
        <taxon>Eukaryota</taxon>
        <taxon>Viridiplantae</taxon>
        <taxon>Streptophyta</taxon>
        <taxon>Embryophyta</taxon>
        <taxon>Tracheophyta</taxon>
        <taxon>Spermatophyta</taxon>
        <taxon>Magnoliopsida</taxon>
        <taxon>Ranunculales</taxon>
        <taxon>Circaeasteraceae</taxon>
        <taxon>Kingdonia</taxon>
    </lineage>
</organism>